<dbReference type="PANTHER" id="PTHR13360:SF1">
    <property type="entry name" value="ACTIVATING SIGNAL COINTEGRATOR 1 COMPLEX SUBUNIT 1"/>
    <property type="match status" value="1"/>
</dbReference>
<proteinExistence type="predicted"/>
<evidence type="ECO:0000259" key="1">
    <source>
        <dbReference type="SMART" id="SM00322"/>
    </source>
</evidence>
<dbReference type="InterPro" id="IPR004088">
    <property type="entry name" value="KH_dom_type_1"/>
</dbReference>
<dbReference type="Gene3D" id="3.90.1140.10">
    <property type="entry name" value="Cyclic phosphodiesterase"/>
    <property type="match status" value="2"/>
</dbReference>
<sequence>MCQATTVGRKVLNADGLGNILSKRPTRILEMCQSSTSAMMRSPTFRPIRAQSCCFTRHFQRREAGFRASATHDRPVILVIGDFHVGFMITISSFTLHVRVVTDLKLQYFLVPGRCWQREFCLQVYRPSAPHIGGPSCAVYISPASVAAHGGCPTAVQGTPGSHAMKGVVWDASISMVTKHEVEKGGGAEQTLKTGSASAIENLIIVWFSNHWPLHQIIRKLVDTSSASPVFPDFDSSPADMVVAKLGVLFCVLFRSSRKTYIFLFPVSMHMRQNLLPVLTERDTNTAEEDETDFIPDQSAYSDETCALDQACLEETSDGYKTVVQAPSGLFKFIIGRKGETKQRLEVETRTKIRIPRQGQEGDIVIQGHDKQGVTSAKTRIEVLLDSGRQKTPFTHFLSVPFNTQTLQDSLVDFKNDVLRECDGTPTKLHLTIGCLVLLNNEEVTKAGQLLQECQHELIILQSIADRLVDRFETSGLLQRDHDRVKLHVTVMNTIFRKDPTGAGYDFGGYEVKNIHISQRHSVGKDGYYTCAGSIELQ</sequence>
<dbReference type="InterPro" id="IPR004087">
    <property type="entry name" value="KH_dom"/>
</dbReference>
<keyword evidence="3" id="KW-1185">Reference proteome</keyword>
<dbReference type="SUPFAM" id="SSF54791">
    <property type="entry name" value="Eukaryotic type KH-domain (KH-domain type I)"/>
    <property type="match status" value="1"/>
</dbReference>
<dbReference type="InterPro" id="IPR047538">
    <property type="entry name" value="KH-I_ASCC1"/>
</dbReference>
<dbReference type="InterPro" id="IPR036612">
    <property type="entry name" value="KH_dom_type_1_sf"/>
</dbReference>
<dbReference type="Pfam" id="PF00013">
    <property type="entry name" value="KH_1"/>
    <property type="match status" value="1"/>
</dbReference>
<dbReference type="EMBL" id="CP111026">
    <property type="protein sequence ID" value="WAR27338.1"/>
    <property type="molecule type" value="Genomic_DNA"/>
</dbReference>
<dbReference type="InterPro" id="IPR009210">
    <property type="entry name" value="ASCC1"/>
</dbReference>
<feature type="domain" description="K Homology" evidence="1">
    <location>
        <begin position="318"/>
        <end position="386"/>
    </location>
</feature>
<dbReference type="Gene3D" id="3.30.1370.10">
    <property type="entry name" value="K Homology domain, type 1"/>
    <property type="match status" value="1"/>
</dbReference>
<dbReference type="Pfam" id="PF10469">
    <property type="entry name" value="AKAP7_NLS"/>
    <property type="match status" value="2"/>
</dbReference>
<evidence type="ECO:0000313" key="2">
    <source>
        <dbReference type="EMBL" id="WAR27338.1"/>
    </source>
</evidence>
<protein>
    <submittedName>
        <fullName evidence="2">ASCC1-like protein</fullName>
    </submittedName>
</protein>
<name>A0ABY7G2I3_MYAAR</name>
<dbReference type="PANTHER" id="PTHR13360">
    <property type="entry name" value="ACTIVATING SIGNAL COINTEGRATOR 1 COMPLEX SUBUNIT 1"/>
    <property type="match status" value="1"/>
</dbReference>
<dbReference type="SMART" id="SM00322">
    <property type="entry name" value="KH"/>
    <property type="match status" value="1"/>
</dbReference>
<gene>
    <name evidence="2" type="ORF">MAR_013042</name>
</gene>
<reference evidence="2" key="1">
    <citation type="submission" date="2022-11" db="EMBL/GenBank/DDBJ databases">
        <title>Centuries of genome instability and evolution in soft-shell clam transmissible cancer (bioRxiv).</title>
        <authorList>
            <person name="Hart S.F.M."/>
            <person name="Yonemitsu M.A."/>
            <person name="Giersch R.M."/>
            <person name="Beal B.F."/>
            <person name="Arriagada G."/>
            <person name="Davis B.W."/>
            <person name="Ostrander E.A."/>
            <person name="Goff S.P."/>
            <person name="Metzger M.J."/>
        </authorList>
    </citation>
    <scope>NUCLEOTIDE SEQUENCE</scope>
    <source>
        <strain evidence="2">MELC-2E11</strain>
        <tissue evidence="2">Siphon/mantle</tissue>
    </source>
</reference>
<organism evidence="2 3">
    <name type="scientific">Mya arenaria</name>
    <name type="common">Soft-shell clam</name>
    <dbReference type="NCBI Taxonomy" id="6604"/>
    <lineage>
        <taxon>Eukaryota</taxon>
        <taxon>Metazoa</taxon>
        <taxon>Spiralia</taxon>
        <taxon>Lophotrochozoa</taxon>
        <taxon>Mollusca</taxon>
        <taxon>Bivalvia</taxon>
        <taxon>Autobranchia</taxon>
        <taxon>Heteroconchia</taxon>
        <taxon>Euheterodonta</taxon>
        <taxon>Imparidentia</taxon>
        <taxon>Neoheterodontei</taxon>
        <taxon>Myida</taxon>
        <taxon>Myoidea</taxon>
        <taxon>Myidae</taxon>
        <taxon>Mya</taxon>
    </lineage>
</organism>
<dbReference type="CDD" id="cd22419">
    <property type="entry name" value="KH-I_ASCC1"/>
    <property type="match status" value="1"/>
</dbReference>
<accession>A0ABY7G2I3</accession>
<evidence type="ECO:0000313" key="3">
    <source>
        <dbReference type="Proteomes" id="UP001164746"/>
    </source>
</evidence>
<dbReference type="Proteomes" id="UP001164746">
    <property type="component" value="Chromosome 15"/>
</dbReference>
<dbReference type="InterPro" id="IPR019510">
    <property type="entry name" value="AKAP7-like_phosphoesterase"/>
</dbReference>